<gene>
    <name evidence="5" type="ORF">SM436_06800</name>
</gene>
<dbReference type="PANTHER" id="PTHR43537:SF24">
    <property type="entry name" value="GLUCONATE OPERON TRANSCRIPTIONAL REPRESSOR"/>
    <property type="match status" value="1"/>
</dbReference>
<dbReference type="SMART" id="SM00895">
    <property type="entry name" value="FCD"/>
    <property type="match status" value="1"/>
</dbReference>
<dbReference type="PANTHER" id="PTHR43537">
    <property type="entry name" value="TRANSCRIPTIONAL REGULATOR, GNTR FAMILY"/>
    <property type="match status" value="1"/>
</dbReference>
<name>A0ABV4QSL8_9ACTN</name>
<dbReference type="Proteomes" id="UP001569904">
    <property type="component" value="Unassembled WGS sequence"/>
</dbReference>
<dbReference type="InterPro" id="IPR036388">
    <property type="entry name" value="WH-like_DNA-bd_sf"/>
</dbReference>
<organism evidence="5 6">
    <name type="scientific">Actinomadura chokoriensis</name>
    <dbReference type="NCBI Taxonomy" id="454156"/>
    <lineage>
        <taxon>Bacteria</taxon>
        <taxon>Bacillati</taxon>
        <taxon>Actinomycetota</taxon>
        <taxon>Actinomycetes</taxon>
        <taxon>Streptosporangiales</taxon>
        <taxon>Thermomonosporaceae</taxon>
        <taxon>Actinomadura</taxon>
    </lineage>
</organism>
<dbReference type="EMBL" id="JAXCEH010000003">
    <property type="protein sequence ID" value="MFA1553396.1"/>
    <property type="molecule type" value="Genomic_DNA"/>
</dbReference>
<keyword evidence="3" id="KW-0804">Transcription</keyword>
<keyword evidence="1" id="KW-0805">Transcription regulation</keyword>
<dbReference type="InterPro" id="IPR036390">
    <property type="entry name" value="WH_DNA-bd_sf"/>
</dbReference>
<dbReference type="InterPro" id="IPR008920">
    <property type="entry name" value="TF_FadR/GntR_C"/>
</dbReference>
<evidence type="ECO:0000256" key="1">
    <source>
        <dbReference type="ARBA" id="ARBA00023015"/>
    </source>
</evidence>
<dbReference type="PROSITE" id="PS50949">
    <property type="entry name" value="HTH_GNTR"/>
    <property type="match status" value="1"/>
</dbReference>
<dbReference type="Gene3D" id="1.10.10.10">
    <property type="entry name" value="Winged helix-like DNA-binding domain superfamily/Winged helix DNA-binding domain"/>
    <property type="match status" value="1"/>
</dbReference>
<dbReference type="InterPro" id="IPR000524">
    <property type="entry name" value="Tscrpt_reg_HTH_GntR"/>
</dbReference>
<comment type="caution">
    <text evidence="5">The sequence shown here is derived from an EMBL/GenBank/DDBJ whole genome shotgun (WGS) entry which is preliminary data.</text>
</comment>
<evidence type="ECO:0000313" key="5">
    <source>
        <dbReference type="EMBL" id="MFA1553396.1"/>
    </source>
</evidence>
<dbReference type="SUPFAM" id="SSF48008">
    <property type="entry name" value="GntR ligand-binding domain-like"/>
    <property type="match status" value="1"/>
</dbReference>
<feature type="domain" description="HTH gntR-type" evidence="4">
    <location>
        <begin position="8"/>
        <end position="75"/>
    </location>
</feature>
<evidence type="ECO:0000256" key="2">
    <source>
        <dbReference type="ARBA" id="ARBA00023125"/>
    </source>
</evidence>
<dbReference type="SUPFAM" id="SSF46785">
    <property type="entry name" value="Winged helix' DNA-binding domain"/>
    <property type="match status" value="1"/>
</dbReference>
<dbReference type="RefSeq" id="WP_371939791.1">
    <property type="nucleotide sequence ID" value="NZ_JAXCEH010000003.1"/>
</dbReference>
<keyword evidence="6" id="KW-1185">Reference proteome</keyword>
<protein>
    <submittedName>
        <fullName evidence="5">GntR family transcriptional regulator</fullName>
    </submittedName>
</protein>
<dbReference type="SMART" id="SM00345">
    <property type="entry name" value="HTH_GNTR"/>
    <property type="match status" value="1"/>
</dbReference>
<sequence>MPPVVLGEALTEQSYLRLREAILQRRLPAGARLSVPAVARRLGVSRSPAREAIARIAAEGLATFVPRKGAVVARITAADLLEIYELREVLEGLAARLAAERIAADGLAGLRALLDRHRAAVEDGDVARHMELDQAFHRALRHAAGNRRLLEPLDRLQAQVRIAMDTTHRSPGGMPQALAEHEEILAALRDHDAVRAEAVARAHIIRLRQSIASSGDVPAGGAGSSRGGAR</sequence>
<evidence type="ECO:0000313" key="6">
    <source>
        <dbReference type="Proteomes" id="UP001569904"/>
    </source>
</evidence>
<dbReference type="Gene3D" id="1.20.120.530">
    <property type="entry name" value="GntR ligand-binding domain-like"/>
    <property type="match status" value="1"/>
</dbReference>
<dbReference type="Pfam" id="PF07729">
    <property type="entry name" value="FCD"/>
    <property type="match status" value="1"/>
</dbReference>
<dbReference type="InterPro" id="IPR011711">
    <property type="entry name" value="GntR_C"/>
</dbReference>
<proteinExistence type="predicted"/>
<dbReference type="Pfam" id="PF00392">
    <property type="entry name" value="GntR"/>
    <property type="match status" value="1"/>
</dbReference>
<keyword evidence="2" id="KW-0238">DNA-binding</keyword>
<evidence type="ECO:0000259" key="4">
    <source>
        <dbReference type="PROSITE" id="PS50949"/>
    </source>
</evidence>
<evidence type="ECO:0000256" key="3">
    <source>
        <dbReference type="ARBA" id="ARBA00023163"/>
    </source>
</evidence>
<accession>A0ABV4QSL8</accession>
<reference evidence="5 6" key="1">
    <citation type="submission" date="2023-11" db="EMBL/GenBank/DDBJ databases">
        <title>Actinomadura monticuli sp. nov., isolated from volcanic ash.</title>
        <authorList>
            <person name="Lee S.D."/>
            <person name="Yang H."/>
            <person name="Kim I.S."/>
        </authorList>
    </citation>
    <scope>NUCLEOTIDE SEQUENCE [LARGE SCALE GENOMIC DNA]</scope>
    <source>
        <strain evidence="5 6">DSM 45346</strain>
    </source>
</reference>